<dbReference type="PANTHER" id="PTHR12592">
    <property type="entry name" value="ATP-DEPENDENT (S)-NAD(P)H-HYDRATE DEHYDRATASE FAMILY MEMBER"/>
    <property type="match status" value="1"/>
</dbReference>
<evidence type="ECO:0000256" key="3">
    <source>
        <dbReference type="ARBA" id="ARBA00022857"/>
    </source>
</evidence>
<comment type="function">
    <text evidence="6">Catalyzes the dehydration of the S-form of NAD(P)HX at the expense of ADP, which is converted to AMP. Together with NAD(P)HX epimerase, which catalyzes the epimerization of the S- and R-forms, the enzyme allows the repair of both epimers of NAD(P)HX, a damaged form of NAD(P)H that is a result of enzymatic or heat-dependent hydration.</text>
</comment>
<dbReference type="EC" id="4.2.1.136" evidence="6"/>
<accession>A0A1Y3UIP0</accession>
<evidence type="ECO:0000313" key="8">
    <source>
        <dbReference type="EMBL" id="NME49581.1"/>
    </source>
</evidence>
<dbReference type="GO" id="GO:0052855">
    <property type="term" value="F:ADP-dependent NAD(P)H-hydrate dehydratase activity"/>
    <property type="evidence" value="ECO:0007669"/>
    <property type="project" value="UniProtKB-UniRule"/>
</dbReference>
<protein>
    <recommendedName>
        <fullName evidence="6">ADP-dependent (S)-NAD(P)H-hydrate dehydratase</fullName>
        <ecNumber evidence="6">4.2.1.136</ecNumber>
    </recommendedName>
    <alternativeName>
        <fullName evidence="6">ADP-dependent NAD(P)HX dehydratase</fullName>
    </alternativeName>
</protein>
<dbReference type="GO" id="GO:0052856">
    <property type="term" value="F:NAD(P)HX epimerase activity"/>
    <property type="evidence" value="ECO:0007669"/>
    <property type="project" value="TreeGrafter"/>
</dbReference>
<dbReference type="AlphaFoldDB" id="A0A1Y3UIP0"/>
<feature type="binding site" evidence="6">
    <location>
        <position position="40"/>
    </location>
    <ligand>
        <name>(6S)-NADPHX</name>
        <dbReference type="ChEBI" id="CHEBI:64076"/>
    </ligand>
</feature>
<evidence type="ECO:0000313" key="9">
    <source>
        <dbReference type="EMBL" id="OUZ14981.1"/>
    </source>
</evidence>
<dbReference type="SUPFAM" id="SSF53613">
    <property type="entry name" value="Ribokinase-like"/>
    <property type="match status" value="1"/>
</dbReference>
<keyword evidence="5 6" id="KW-0456">Lyase</keyword>
<dbReference type="PANTHER" id="PTHR12592:SF0">
    <property type="entry name" value="ATP-DEPENDENT (S)-NAD(P)H-HYDRATE DEHYDRATASE"/>
    <property type="match status" value="1"/>
</dbReference>
<dbReference type="Pfam" id="PF01256">
    <property type="entry name" value="Carb_kinase"/>
    <property type="match status" value="1"/>
</dbReference>
<evidence type="ECO:0000256" key="5">
    <source>
        <dbReference type="ARBA" id="ARBA00023239"/>
    </source>
</evidence>
<dbReference type="InterPro" id="IPR029056">
    <property type="entry name" value="Ribokinase-like"/>
</dbReference>
<reference evidence="9 10" key="1">
    <citation type="submission" date="2017-05" db="EMBL/GenBank/DDBJ databases">
        <title>The Genome Sequence of Enterococcus faecium 2D5_DIV0622.</title>
        <authorList>
            <consortium name="The Broad Institute Genomics Platform"/>
            <consortium name="The Broad Institute Genomic Center for Infectious Diseases"/>
            <person name="Earl A."/>
            <person name="Manson A."/>
            <person name="Schwartman J."/>
            <person name="Gilmore M."/>
            <person name="Abouelleil A."/>
            <person name="Cao P."/>
            <person name="Chapman S."/>
            <person name="Cusick C."/>
            <person name="Shea T."/>
            <person name="Young S."/>
            <person name="Neafsey D."/>
            <person name="Nusbaum C."/>
            <person name="Birren B."/>
        </authorList>
    </citation>
    <scope>NUCLEOTIDE SEQUENCE [LARGE SCALE GENOMIC DNA]</scope>
    <source>
        <strain evidence="9 10">2D5_DIV0622</strain>
    </source>
</reference>
<dbReference type="Proteomes" id="UP000588071">
    <property type="component" value="Unassembled WGS sequence"/>
</dbReference>
<sequence length="279" mass="31046">MLTALDETILSTIARRPLISHKGNFGRVCCIGGNLRYGGAIILATEACVYSGTGLTTTICDKENRPAIHARTPEAMIVDWQNLVEVDRVCQTADVIVIGPGLGDDPQCRTILQQVIQNQKENQWLVIDGSALSIMAEFPMDFQYPEKVVLTPHQMEWQRVSQIAIKDQTFEKNLAVQQKLQTNVVLKSHQTQIYLANQTQFINPLGNPGMATGGMGDSLAGMIGSFLAQFTDKEKAILAAVYLHSFIADKIAQESYVVLPSQLIQKIPYWMDYFVKVYH</sequence>
<comment type="caution">
    <text evidence="9">The sequence shown here is derived from an EMBL/GenBank/DDBJ whole genome shotgun (WGS) entry which is preliminary data.</text>
</comment>
<feature type="binding site" evidence="6">
    <location>
        <position position="216"/>
    </location>
    <ligand>
        <name>AMP</name>
        <dbReference type="ChEBI" id="CHEBI:456215"/>
    </ligand>
</feature>
<dbReference type="CDD" id="cd01171">
    <property type="entry name" value="YXKO-related"/>
    <property type="match status" value="1"/>
</dbReference>
<gene>
    <name evidence="6" type="primary">nnrD</name>
    <name evidence="9" type="ORF">A5869_002087</name>
    <name evidence="8" type="ORF">HF857_04855</name>
</gene>
<keyword evidence="4 6" id="KW-0520">NAD</keyword>
<name>A0A1Y3UIP0_9ENTE</name>
<feature type="binding site" evidence="6">
    <location>
        <begin position="187"/>
        <end position="191"/>
    </location>
    <ligand>
        <name>AMP</name>
        <dbReference type="ChEBI" id="CHEBI:456215"/>
    </ligand>
</feature>
<organism evidence="9 10">
    <name type="scientific">Enterococcus cecorum</name>
    <dbReference type="NCBI Taxonomy" id="44008"/>
    <lineage>
        <taxon>Bacteria</taxon>
        <taxon>Bacillati</taxon>
        <taxon>Bacillota</taxon>
        <taxon>Bacilli</taxon>
        <taxon>Lactobacillales</taxon>
        <taxon>Enterococcaceae</taxon>
        <taxon>Enterococcus</taxon>
    </lineage>
</organism>
<feature type="binding site" evidence="6">
    <location>
        <position position="153"/>
    </location>
    <ligand>
        <name>(6S)-NADPHX</name>
        <dbReference type="ChEBI" id="CHEBI:64076"/>
    </ligand>
</feature>
<evidence type="ECO:0000313" key="11">
    <source>
        <dbReference type="Proteomes" id="UP000588071"/>
    </source>
</evidence>
<evidence type="ECO:0000313" key="10">
    <source>
        <dbReference type="Proteomes" id="UP000196503"/>
    </source>
</evidence>
<evidence type="ECO:0000256" key="6">
    <source>
        <dbReference type="HAMAP-Rule" id="MF_01965"/>
    </source>
</evidence>
<keyword evidence="2 6" id="KW-0067">ATP-binding</keyword>
<evidence type="ECO:0000259" key="7">
    <source>
        <dbReference type="PROSITE" id="PS51383"/>
    </source>
</evidence>
<comment type="cofactor">
    <cofactor evidence="6">
        <name>Mg(2+)</name>
        <dbReference type="ChEBI" id="CHEBI:18420"/>
    </cofactor>
</comment>
<comment type="catalytic activity">
    <reaction evidence="6">
        <text>(6S)-NADPHX + ADP = AMP + phosphate + NADPH + H(+)</text>
        <dbReference type="Rhea" id="RHEA:32235"/>
        <dbReference type="ChEBI" id="CHEBI:15378"/>
        <dbReference type="ChEBI" id="CHEBI:43474"/>
        <dbReference type="ChEBI" id="CHEBI:57783"/>
        <dbReference type="ChEBI" id="CHEBI:64076"/>
        <dbReference type="ChEBI" id="CHEBI:456215"/>
        <dbReference type="ChEBI" id="CHEBI:456216"/>
        <dbReference type="EC" id="4.2.1.136"/>
    </reaction>
</comment>
<evidence type="ECO:0000256" key="1">
    <source>
        <dbReference type="ARBA" id="ARBA00022741"/>
    </source>
</evidence>
<comment type="subunit">
    <text evidence="6">Homotetramer.</text>
</comment>
<dbReference type="InterPro" id="IPR017953">
    <property type="entry name" value="Carbohydrate_kinase_pred_CS"/>
</dbReference>
<dbReference type="Gene3D" id="3.40.1190.20">
    <property type="match status" value="1"/>
</dbReference>
<keyword evidence="3 6" id="KW-0521">NADP</keyword>
<dbReference type="InterPro" id="IPR000631">
    <property type="entry name" value="CARKD"/>
</dbReference>
<feature type="binding site" evidence="6">
    <location>
        <position position="217"/>
    </location>
    <ligand>
        <name>(6S)-NADPHX</name>
        <dbReference type="ChEBI" id="CHEBI:64076"/>
    </ligand>
</feature>
<proteinExistence type="inferred from homology"/>
<reference evidence="8 11" key="2">
    <citation type="submission" date="2020-04" db="EMBL/GenBank/DDBJ databases">
        <authorList>
            <person name="Hitch T.C.A."/>
            <person name="Wylensek D."/>
            <person name="Clavel T."/>
        </authorList>
    </citation>
    <scope>NUCLEOTIDE SEQUENCE [LARGE SCALE GENOMIC DNA]</scope>
    <source>
        <strain evidence="8 11">WCA-380-WT-3C</strain>
    </source>
</reference>
<dbReference type="EMBL" id="NIBL01000003">
    <property type="protein sequence ID" value="OUZ14981.1"/>
    <property type="molecule type" value="Genomic_DNA"/>
</dbReference>
<dbReference type="GO" id="GO:0110051">
    <property type="term" value="P:metabolite repair"/>
    <property type="evidence" value="ECO:0007669"/>
    <property type="project" value="TreeGrafter"/>
</dbReference>
<dbReference type="PROSITE" id="PS51383">
    <property type="entry name" value="YJEF_C_3"/>
    <property type="match status" value="1"/>
</dbReference>
<comment type="catalytic activity">
    <reaction evidence="6">
        <text>(6S)-NADHX + ADP = AMP + phosphate + NADH + H(+)</text>
        <dbReference type="Rhea" id="RHEA:32223"/>
        <dbReference type="ChEBI" id="CHEBI:15378"/>
        <dbReference type="ChEBI" id="CHEBI:43474"/>
        <dbReference type="ChEBI" id="CHEBI:57945"/>
        <dbReference type="ChEBI" id="CHEBI:64074"/>
        <dbReference type="ChEBI" id="CHEBI:456215"/>
        <dbReference type="ChEBI" id="CHEBI:456216"/>
        <dbReference type="EC" id="4.2.1.136"/>
    </reaction>
</comment>
<feature type="domain" description="YjeF C-terminal" evidence="7">
    <location>
        <begin position="5"/>
        <end position="274"/>
    </location>
</feature>
<dbReference type="RefSeq" id="WP_047341804.1">
    <property type="nucleotide sequence ID" value="NZ_AP035890.1"/>
</dbReference>
<dbReference type="HAMAP" id="MF_01965">
    <property type="entry name" value="NADHX_dehydratase"/>
    <property type="match status" value="1"/>
</dbReference>
<dbReference type="GO" id="GO:0005524">
    <property type="term" value="F:ATP binding"/>
    <property type="evidence" value="ECO:0007669"/>
    <property type="project" value="UniProtKB-KW"/>
</dbReference>
<comment type="similarity">
    <text evidence="6">Belongs to the NnrD/CARKD family.</text>
</comment>
<dbReference type="EMBL" id="JABAFV010000006">
    <property type="protein sequence ID" value="NME49581.1"/>
    <property type="molecule type" value="Genomic_DNA"/>
</dbReference>
<evidence type="ECO:0000256" key="4">
    <source>
        <dbReference type="ARBA" id="ARBA00023027"/>
    </source>
</evidence>
<evidence type="ECO:0000256" key="2">
    <source>
        <dbReference type="ARBA" id="ARBA00022840"/>
    </source>
</evidence>
<keyword evidence="1 6" id="KW-0547">Nucleotide-binding</keyword>
<feature type="binding site" evidence="6">
    <location>
        <position position="101"/>
    </location>
    <ligand>
        <name>(6S)-NADPHX</name>
        <dbReference type="ChEBI" id="CHEBI:64076"/>
    </ligand>
</feature>
<dbReference type="GO" id="GO:0046496">
    <property type="term" value="P:nicotinamide nucleotide metabolic process"/>
    <property type="evidence" value="ECO:0007669"/>
    <property type="project" value="UniProtKB-UniRule"/>
</dbReference>
<dbReference type="Proteomes" id="UP000196503">
    <property type="component" value="Unassembled WGS sequence"/>
</dbReference>
<dbReference type="NCBIfam" id="TIGR00196">
    <property type="entry name" value="yjeF_cterm"/>
    <property type="match status" value="1"/>
</dbReference>
<dbReference type="PROSITE" id="PS01049">
    <property type="entry name" value="YJEF_C_1"/>
    <property type="match status" value="1"/>
</dbReference>